<accession>A0AAD8YAJ1</accession>
<keyword evidence="6" id="KW-1185">Reference proteome</keyword>
<feature type="region of interest" description="Disordered" evidence="1">
    <location>
        <begin position="134"/>
        <end position="155"/>
    </location>
</feature>
<evidence type="ECO:0000259" key="4">
    <source>
        <dbReference type="PROSITE" id="PS50106"/>
    </source>
</evidence>
<organism evidence="5 6">
    <name type="scientific">Skeletonema marinoi</name>
    <dbReference type="NCBI Taxonomy" id="267567"/>
    <lineage>
        <taxon>Eukaryota</taxon>
        <taxon>Sar</taxon>
        <taxon>Stramenopiles</taxon>
        <taxon>Ochrophyta</taxon>
        <taxon>Bacillariophyta</taxon>
        <taxon>Coscinodiscophyceae</taxon>
        <taxon>Thalassiosirophycidae</taxon>
        <taxon>Thalassiosirales</taxon>
        <taxon>Skeletonemataceae</taxon>
        <taxon>Skeletonema</taxon>
        <taxon>Skeletonema marinoi-dohrnii complex</taxon>
    </lineage>
</organism>
<dbReference type="PANTHER" id="PTHR38909">
    <property type="entry name" value="G PROTEIN GAMMA DOMAIN-CONTAINING PROTEIN"/>
    <property type="match status" value="1"/>
</dbReference>
<evidence type="ECO:0000313" key="5">
    <source>
        <dbReference type="EMBL" id="KAK1742881.1"/>
    </source>
</evidence>
<keyword evidence="2" id="KW-1133">Transmembrane helix</keyword>
<comment type="caution">
    <text evidence="5">The sequence shown here is derived from an EMBL/GenBank/DDBJ whole genome shotgun (WGS) entry which is preliminary data.</text>
</comment>
<dbReference type="AlphaFoldDB" id="A0AAD8YAJ1"/>
<dbReference type="SUPFAM" id="SSF50156">
    <property type="entry name" value="PDZ domain-like"/>
    <property type="match status" value="1"/>
</dbReference>
<feature type="transmembrane region" description="Helical" evidence="2">
    <location>
        <begin position="298"/>
        <end position="319"/>
    </location>
</feature>
<feature type="signal peptide" evidence="3">
    <location>
        <begin position="1"/>
        <end position="22"/>
    </location>
</feature>
<proteinExistence type="predicted"/>
<dbReference type="InterPro" id="IPR001478">
    <property type="entry name" value="PDZ"/>
</dbReference>
<gene>
    <name evidence="5" type="ORF">QTG54_006478</name>
</gene>
<keyword evidence="2" id="KW-0812">Transmembrane</keyword>
<evidence type="ECO:0000256" key="2">
    <source>
        <dbReference type="SAM" id="Phobius"/>
    </source>
</evidence>
<keyword evidence="2" id="KW-0472">Membrane</keyword>
<evidence type="ECO:0000313" key="6">
    <source>
        <dbReference type="Proteomes" id="UP001224775"/>
    </source>
</evidence>
<evidence type="ECO:0000256" key="1">
    <source>
        <dbReference type="SAM" id="MobiDB-lite"/>
    </source>
</evidence>
<dbReference type="EMBL" id="JATAAI010000010">
    <property type="protein sequence ID" value="KAK1742881.1"/>
    <property type="molecule type" value="Genomic_DNA"/>
</dbReference>
<feature type="domain" description="PDZ" evidence="4">
    <location>
        <begin position="439"/>
        <end position="493"/>
    </location>
</feature>
<keyword evidence="3" id="KW-0732">Signal</keyword>
<feature type="compositionally biased region" description="Acidic residues" evidence="1">
    <location>
        <begin position="134"/>
        <end position="147"/>
    </location>
</feature>
<dbReference type="PROSITE" id="PS50106">
    <property type="entry name" value="PDZ"/>
    <property type="match status" value="1"/>
</dbReference>
<dbReference type="PANTHER" id="PTHR38909:SF1">
    <property type="entry name" value="G PROTEIN GAMMA DOMAIN-CONTAINING PROTEIN"/>
    <property type="match status" value="1"/>
</dbReference>
<feature type="chain" id="PRO_5042069264" description="PDZ domain-containing protein" evidence="3">
    <location>
        <begin position="23"/>
        <end position="513"/>
    </location>
</feature>
<reference evidence="5" key="1">
    <citation type="submission" date="2023-06" db="EMBL/GenBank/DDBJ databases">
        <title>Survivors Of The Sea: Transcriptome response of Skeletonema marinoi to long-term dormancy.</title>
        <authorList>
            <person name="Pinder M.I.M."/>
            <person name="Kourtchenko O."/>
            <person name="Robertson E.K."/>
            <person name="Larsson T."/>
            <person name="Maumus F."/>
            <person name="Osuna-Cruz C.M."/>
            <person name="Vancaester E."/>
            <person name="Stenow R."/>
            <person name="Vandepoele K."/>
            <person name="Ploug H."/>
            <person name="Bruchert V."/>
            <person name="Godhe A."/>
            <person name="Topel M."/>
        </authorList>
    </citation>
    <scope>NUCLEOTIDE SEQUENCE</scope>
    <source>
        <strain evidence="5">R05AC</strain>
    </source>
</reference>
<dbReference type="Proteomes" id="UP001224775">
    <property type="component" value="Unassembled WGS sequence"/>
</dbReference>
<name>A0AAD8YAJ1_9STRA</name>
<dbReference type="InterPro" id="IPR036034">
    <property type="entry name" value="PDZ_sf"/>
</dbReference>
<sequence length="513" mass="56236">MMTMSMKTILSTICLFVSTTKAERVVIHEIQQAQREHRATTEGSPFLSATLLASITPLDVSSIGESQKSAFTTALTSFMKHVFENQSVYDVEIISTTIFDEQFVSNTKNVHGRNLLTNQLQAGQFHFIHDDEDDEYGDEDWEGDDWTDDGHGSTEDEEEALSVMNAILGESDGGKEDVTDDATDESDWVVDESELLPVDSDSAESEDAYTLKVTTVISAEHIADDRSLSHSEFQQILLHVCHKFVDHLVEFVRDSDAYFASVENVTVSALGTDSGESSETMIGSAAGFDVKGLSAASIVGIVAAGIVFVLGLIGSIKLVKREQQLKHNKWRSREIASANAAEPSVKSLRVLYNRSAGDDYSFDPFGTETPPTFYKDNASDTSSYTADHDSNEQLRFRKSNGVVRDESVSFVSHPTETDSSLFGGNSTSPSQEHIYAPPGKVGVAIDVINGKPTVHKIRNGSPLEGLLQHGDVILSIDDVETSNMSAADVTQLMVKRMHFRRKISFIRSGNQIQ</sequence>
<evidence type="ECO:0000256" key="3">
    <source>
        <dbReference type="SAM" id="SignalP"/>
    </source>
</evidence>
<protein>
    <recommendedName>
        <fullName evidence="4">PDZ domain-containing protein</fullName>
    </recommendedName>
</protein>
<dbReference type="Gene3D" id="2.30.42.10">
    <property type="match status" value="1"/>
</dbReference>